<keyword evidence="2" id="KW-1185">Reference proteome</keyword>
<organism evidence="1 2">
    <name type="scientific">Cichorium intybus</name>
    <name type="common">Chicory</name>
    <dbReference type="NCBI Taxonomy" id="13427"/>
    <lineage>
        <taxon>Eukaryota</taxon>
        <taxon>Viridiplantae</taxon>
        <taxon>Streptophyta</taxon>
        <taxon>Embryophyta</taxon>
        <taxon>Tracheophyta</taxon>
        <taxon>Spermatophyta</taxon>
        <taxon>Magnoliopsida</taxon>
        <taxon>eudicotyledons</taxon>
        <taxon>Gunneridae</taxon>
        <taxon>Pentapetalae</taxon>
        <taxon>asterids</taxon>
        <taxon>campanulids</taxon>
        <taxon>Asterales</taxon>
        <taxon>Asteraceae</taxon>
        <taxon>Cichorioideae</taxon>
        <taxon>Cichorieae</taxon>
        <taxon>Cichoriinae</taxon>
        <taxon>Cichorium</taxon>
    </lineage>
</organism>
<sequence length="119" mass="13487">MGHVPHFFHLPHFTTAPSSFFHLPDDKAALQKELVLPIREDESIPVSFPINLRLTFPFPPPSPPQRNLPFNPIIDSEEWKILPSARVFVVVIGGVGERSMVFEAEARVLLVVQGKKRIR</sequence>
<comment type="caution">
    <text evidence="1">The sequence shown here is derived from an EMBL/GenBank/DDBJ whole genome shotgun (WGS) entry which is preliminary data.</text>
</comment>
<proteinExistence type="predicted"/>
<accession>A0ACB9DXJ0</accession>
<protein>
    <submittedName>
        <fullName evidence="1">Uncharacterized protein</fullName>
    </submittedName>
</protein>
<gene>
    <name evidence="1" type="ORF">L2E82_22325</name>
</gene>
<dbReference type="EMBL" id="CM042012">
    <property type="protein sequence ID" value="KAI3751277.1"/>
    <property type="molecule type" value="Genomic_DNA"/>
</dbReference>
<name>A0ACB9DXJ0_CICIN</name>
<dbReference type="Proteomes" id="UP001055811">
    <property type="component" value="Linkage Group LG04"/>
</dbReference>
<evidence type="ECO:0000313" key="1">
    <source>
        <dbReference type="EMBL" id="KAI3751277.1"/>
    </source>
</evidence>
<reference evidence="1 2" key="2">
    <citation type="journal article" date="2022" name="Mol. Ecol. Resour.">
        <title>The genomes of chicory, endive, great burdock and yacon provide insights into Asteraceae paleo-polyploidization history and plant inulin production.</title>
        <authorList>
            <person name="Fan W."/>
            <person name="Wang S."/>
            <person name="Wang H."/>
            <person name="Wang A."/>
            <person name="Jiang F."/>
            <person name="Liu H."/>
            <person name="Zhao H."/>
            <person name="Xu D."/>
            <person name="Zhang Y."/>
        </authorList>
    </citation>
    <scope>NUCLEOTIDE SEQUENCE [LARGE SCALE GENOMIC DNA]</scope>
    <source>
        <strain evidence="2">cv. Punajuju</strain>
        <tissue evidence="1">Leaves</tissue>
    </source>
</reference>
<evidence type="ECO:0000313" key="2">
    <source>
        <dbReference type="Proteomes" id="UP001055811"/>
    </source>
</evidence>
<reference evidence="2" key="1">
    <citation type="journal article" date="2022" name="Mol. Ecol. Resour.">
        <title>The genomes of chicory, endive, great burdock and yacon provide insights into Asteraceae palaeo-polyploidization history and plant inulin production.</title>
        <authorList>
            <person name="Fan W."/>
            <person name="Wang S."/>
            <person name="Wang H."/>
            <person name="Wang A."/>
            <person name="Jiang F."/>
            <person name="Liu H."/>
            <person name="Zhao H."/>
            <person name="Xu D."/>
            <person name="Zhang Y."/>
        </authorList>
    </citation>
    <scope>NUCLEOTIDE SEQUENCE [LARGE SCALE GENOMIC DNA]</scope>
    <source>
        <strain evidence="2">cv. Punajuju</strain>
    </source>
</reference>